<dbReference type="AlphaFoldDB" id="A0A167QKY5"/>
<dbReference type="ESTHER" id="9basi-a0a167qky5">
    <property type="family name" value="Fungal_carboxylesterase_lipase"/>
</dbReference>
<name>A0A167QKY5_CALVF</name>
<evidence type="ECO:0000256" key="2">
    <source>
        <dbReference type="ARBA" id="ARBA00022801"/>
    </source>
</evidence>
<feature type="domain" description="Carboxylesterase type B" evidence="4">
    <location>
        <begin position="31"/>
        <end position="502"/>
    </location>
</feature>
<dbReference type="OrthoDB" id="408631at2759"/>
<dbReference type="GO" id="GO:0016787">
    <property type="term" value="F:hydrolase activity"/>
    <property type="evidence" value="ECO:0007669"/>
    <property type="project" value="UniProtKB-KW"/>
</dbReference>
<dbReference type="InterPro" id="IPR029058">
    <property type="entry name" value="AB_hydrolase_fold"/>
</dbReference>
<dbReference type="InterPro" id="IPR019826">
    <property type="entry name" value="Carboxylesterase_B_AS"/>
</dbReference>
<evidence type="ECO:0000256" key="1">
    <source>
        <dbReference type="ARBA" id="ARBA00005964"/>
    </source>
</evidence>
<feature type="signal peptide" evidence="3">
    <location>
        <begin position="1"/>
        <end position="24"/>
    </location>
</feature>
<dbReference type="SUPFAM" id="SSF53474">
    <property type="entry name" value="alpha/beta-Hydrolases"/>
    <property type="match status" value="1"/>
</dbReference>
<accession>A0A167QKY5</accession>
<keyword evidence="3" id="KW-0732">Signal</keyword>
<protein>
    <recommendedName>
        <fullName evidence="3">Carboxylic ester hydrolase</fullName>
        <ecNumber evidence="3">3.1.1.-</ecNumber>
    </recommendedName>
</protein>
<dbReference type="PROSITE" id="PS00122">
    <property type="entry name" value="CARBOXYLESTERASE_B_1"/>
    <property type="match status" value="1"/>
</dbReference>
<dbReference type="PANTHER" id="PTHR11559">
    <property type="entry name" value="CARBOXYLESTERASE"/>
    <property type="match status" value="1"/>
</dbReference>
<organism evidence="5 6">
    <name type="scientific">Calocera viscosa (strain TUFC12733)</name>
    <dbReference type="NCBI Taxonomy" id="1330018"/>
    <lineage>
        <taxon>Eukaryota</taxon>
        <taxon>Fungi</taxon>
        <taxon>Dikarya</taxon>
        <taxon>Basidiomycota</taxon>
        <taxon>Agaricomycotina</taxon>
        <taxon>Dacrymycetes</taxon>
        <taxon>Dacrymycetales</taxon>
        <taxon>Dacrymycetaceae</taxon>
        <taxon>Calocera</taxon>
    </lineage>
</organism>
<dbReference type="Gene3D" id="3.40.50.1820">
    <property type="entry name" value="alpha/beta hydrolase"/>
    <property type="match status" value="1"/>
</dbReference>
<feature type="chain" id="PRO_5007749279" description="Carboxylic ester hydrolase" evidence="3">
    <location>
        <begin position="25"/>
        <end position="526"/>
    </location>
</feature>
<dbReference type="Pfam" id="PF00135">
    <property type="entry name" value="COesterase"/>
    <property type="match status" value="1"/>
</dbReference>
<evidence type="ECO:0000313" key="6">
    <source>
        <dbReference type="Proteomes" id="UP000076738"/>
    </source>
</evidence>
<sequence length="526" mass="57901">MSATDPAMQIVLILLSFAATFVLSANSSDPILDLGYTKYQGYYNASSDVNTFNGIYYARPGGRWLPPVDIELNNNYSSLRTINATDFGNQCVWGITPFYGPESFPPVGTEDCLLLNIQVPAHPQSDNLPILLQIHGGGYIKNNADANPADFLIKQSNGSIVYVSIQYRLGIYGFLSSSEIKQNGVANVGLLDQRAAIQWTQRNARAFGGDPNKITITGGSAGGGSVVSGVSNPPFRAVIAEYPWMQPFKNASTLEAQYRFLLDAAACSDLACLRGLSIESLANATQMVYNEAYNAPGGYGYGDFYFGPAVDGDIIRDLPSNEFKNGHFTKVALLVDRDGYEGVAFSNKTMGNSTEEQVADILSIFPYAKQSFINRLFELYPQSAYNSTFFRRAQWFGDFIIECPTYYMASAAADYGLPSYKLMFYAGTELHSATFPYLYATNNEGTYMANDTIGIYMKDWFLSFITHLDPNAVSYSGVEKPFWPAYNNGSSFNSMQVNFTEIGVVQDYDASPQCDFFHGQSNVARS</sequence>
<comment type="similarity">
    <text evidence="1 3">Belongs to the type-B carboxylesterase/lipase family.</text>
</comment>
<evidence type="ECO:0000259" key="4">
    <source>
        <dbReference type="Pfam" id="PF00135"/>
    </source>
</evidence>
<dbReference type="STRING" id="1330018.A0A167QKY5"/>
<dbReference type="Proteomes" id="UP000076738">
    <property type="component" value="Unassembled WGS sequence"/>
</dbReference>
<dbReference type="InterPro" id="IPR050309">
    <property type="entry name" value="Type-B_Carboxylest/Lipase"/>
</dbReference>
<evidence type="ECO:0000256" key="3">
    <source>
        <dbReference type="RuleBase" id="RU361235"/>
    </source>
</evidence>
<proteinExistence type="inferred from homology"/>
<dbReference type="EMBL" id="KV417270">
    <property type="protein sequence ID" value="KZP00034.1"/>
    <property type="molecule type" value="Genomic_DNA"/>
</dbReference>
<gene>
    <name evidence="5" type="ORF">CALVIDRAFT_560643</name>
</gene>
<keyword evidence="2 3" id="KW-0378">Hydrolase</keyword>
<dbReference type="EC" id="3.1.1.-" evidence="3"/>
<dbReference type="InterPro" id="IPR002018">
    <property type="entry name" value="CarbesteraseB"/>
</dbReference>
<evidence type="ECO:0000313" key="5">
    <source>
        <dbReference type="EMBL" id="KZP00034.1"/>
    </source>
</evidence>
<reference evidence="5 6" key="1">
    <citation type="journal article" date="2016" name="Mol. Biol. Evol.">
        <title>Comparative Genomics of Early-Diverging Mushroom-Forming Fungi Provides Insights into the Origins of Lignocellulose Decay Capabilities.</title>
        <authorList>
            <person name="Nagy L.G."/>
            <person name="Riley R."/>
            <person name="Tritt A."/>
            <person name="Adam C."/>
            <person name="Daum C."/>
            <person name="Floudas D."/>
            <person name="Sun H."/>
            <person name="Yadav J.S."/>
            <person name="Pangilinan J."/>
            <person name="Larsson K.H."/>
            <person name="Matsuura K."/>
            <person name="Barry K."/>
            <person name="Labutti K."/>
            <person name="Kuo R."/>
            <person name="Ohm R.A."/>
            <person name="Bhattacharya S.S."/>
            <person name="Shirouzu T."/>
            <person name="Yoshinaga Y."/>
            <person name="Martin F.M."/>
            <person name="Grigoriev I.V."/>
            <person name="Hibbett D.S."/>
        </authorList>
    </citation>
    <scope>NUCLEOTIDE SEQUENCE [LARGE SCALE GENOMIC DNA]</scope>
    <source>
        <strain evidence="5 6">TUFC12733</strain>
    </source>
</reference>
<keyword evidence="6" id="KW-1185">Reference proteome</keyword>